<reference evidence="4 5" key="1">
    <citation type="submission" date="2020-04" db="EMBL/GenBank/DDBJ databases">
        <title>MicrobeNet Type strains.</title>
        <authorList>
            <person name="Nicholson A.C."/>
        </authorList>
    </citation>
    <scope>NUCLEOTIDE SEQUENCE [LARGE SCALE GENOMIC DNA]</scope>
    <source>
        <strain evidence="4 5">ATCC BAA-789</strain>
    </source>
</reference>
<evidence type="ECO:0000259" key="3">
    <source>
        <dbReference type="Pfam" id="PF19040"/>
    </source>
</evidence>
<dbReference type="InterPro" id="IPR050879">
    <property type="entry name" value="Acyltransferase_3"/>
</dbReference>
<dbReference type="Proteomes" id="UP000774283">
    <property type="component" value="Unassembled WGS sequence"/>
</dbReference>
<evidence type="ECO:0000259" key="2">
    <source>
        <dbReference type="Pfam" id="PF01757"/>
    </source>
</evidence>
<protein>
    <submittedName>
        <fullName evidence="4">Acyltransferase</fullName>
    </submittedName>
</protein>
<feature type="transmembrane region" description="Helical" evidence="1">
    <location>
        <begin position="193"/>
        <end position="212"/>
    </location>
</feature>
<comment type="caution">
    <text evidence="4">The sequence shown here is derived from an EMBL/GenBank/DDBJ whole genome shotgun (WGS) entry which is preliminary data.</text>
</comment>
<feature type="transmembrane region" description="Helical" evidence="1">
    <location>
        <begin position="379"/>
        <end position="396"/>
    </location>
</feature>
<evidence type="ECO:0000313" key="4">
    <source>
        <dbReference type="EMBL" id="NKX94218.1"/>
    </source>
</evidence>
<feature type="domain" description="SGNH" evidence="3">
    <location>
        <begin position="464"/>
        <end position="690"/>
    </location>
</feature>
<dbReference type="AlphaFoldDB" id="A0A9X5ISN7"/>
<dbReference type="PANTHER" id="PTHR23028:SF53">
    <property type="entry name" value="ACYL_TRANSF_3 DOMAIN-CONTAINING PROTEIN"/>
    <property type="match status" value="1"/>
</dbReference>
<dbReference type="InterPro" id="IPR043968">
    <property type="entry name" value="SGNH"/>
</dbReference>
<organism evidence="4 5">
    <name type="scientific">Sanguibacter hominis ATCC BAA-789</name>
    <dbReference type="NCBI Taxonomy" id="1312740"/>
    <lineage>
        <taxon>Bacteria</taxon>
        <taxon>Bacillati</taxon>
        <taxon>Actinomycetota</taxon>
        <taxon>Actinomycetes</taxon>
        <taxon>Micrococcales</taxon>
        <taxon>Sanguibacteraceae</taxon>
        <taxon>Sanguibacter</taxon>
    </lineage>
</organism>
<feature type="transmembrane region" description="Helical" evidence="1">
    <location>
        <begin position="51"/>
        <end position="72"/>
    </location>
</feature>
<keyword evidence="5" id="KW-1185">Reference proteome</keyword>
<gene>
    <name evidence="4" type="ORF">HF995_13230</name>
</gene>
<evidence type="ECO:0000256" key="1">
    <source>
        <dbReference type="SAM" id="Phobius"/>
    </source>
</evidence>
<feature type="transmembrane region" description="Helical" evidence="1">
    <location>
        <begin position="341"/>
        <end position="358"/>
    </location>
</feature>
<dbReference type="GO" id="GO:0016020">
    <property type="term" value="C:membrane"/>
    <property type="evidence" value="ECO:0007669"/>
    <property type="project" value="TreeGrafter"/>
</dbReference>
<dbReference type="RefSeq" id="WP_168448287.1">
    <property type="nucleotide sequence ID" value="NZ_JAAXOW010000006.1"/>
</dbReference>
<dbReference type="GO" id="GO:0009103">
    <property type="term" value="P:lipopolysaccharide biosynthetic process"/>
    <property type="evidence" value="ECO:0007669"/>
    <property type="project" value="TreeGrafter"/>
</dbReference>
<keyword evidence="1" id="KW-1133">Transmembrane helix</keyword>
<dbReference type="InterPro" id="IPR002656">
    <property type="entry name" value="Acyl_transf_3_dom"/>
</dbReference>
<feature type="transmembrane region" description="Helical" evidence="1">
    <location>
        <begin position="165"/>
        <end position="181"/>
    </location>
</feature>
<keyword evidence="1" id="KW-0472">Membrane</keyword>
<evidence type="ECO:0000313" key="5">
    <source>
        <dbReference type="Proteomes" id="UP000774283"/>
    </source>
</evidence>
<proteinExistence type="predicted"/>
<keyword evidence="4" id="KW-0012">Acyltransferase</keyword>
<dbReference type="GO" id="GO:0016747">
    <property type="term" value="F:acyltransferase activity, transferring groups other than amino-acyl groups"/>
    <property type="evidence" value="ECO:0007669"/>
    <property type="project" value="InterPro"/>
</dbReference>
<sequence length="700" mass="75411">MDTPVSTIERTRETRERRIHPTSFRPDIQALRAVAVGGVLLYHLWPNRLTGGYVGVDVFFVISGFLIAEHLVREIEQTGSVRLGAFWARRAKRLLPAALLTIVVTAGATLLWAPRALWEQFYGEMIAATLYVQNWKLAGDAVDYLAADNSPSPVQHYWTLSAEEQFYVALPIILLLALLVSRRMRTEFHRTAVTFVTVVLVSSLVWCVVQTGSAPGTAYFSTLTRAWEFLAGVLLALLASRFRPRGQTATVGAAAGLLLVLAAFVAFDDQTTFPGAIVAVPVVGSLLMIAFGRTTFLERAGAFAPVAHVGRVSFSIYLWHFPLIVLLPHVTGHPLTTVDKIGIALASLALATVSTLWIEDKVRFSPRLLGTRRPATVGIVSLAMMSLALVSTALPLQAARETSARQAELAAELLADLPECFGAATMVEGSDCAELVHSDAYVSSSSLAGKDANRAECWTTGGEMTLRSCTLGPQTGYTKHLIAVGDSHNNALIDTYEAIAFQKGWRIDVAGRRGCYWTDAHPVHPSDAIREECAFWRGELARLIDSLGPIDGIVTTHARSNGRVVAEAGRTFEQTVVEAQVSAWGRRAHPKVPIIALVDNPHLPKRAIDCVTSGTPSPATACAVPRKKALADTDGLAEAAAIDPNARTVDLTDLFCTATVCSPVIGGALVYSDGNHLTDTYARSLSPYLAEGIERALAEG</sequence>
<keyword evidence="1" id="KW-0812">Transmembrane</keyword>
<feature type="transmembrane region" description="Helical" evidence="1">
    <location>
        <begin position="218"/>
        <end position="237"/>
    </location>
</feature>
<dbReference type="PANTHER" id="PTHR23028">
    <property type="entry name" value="ACETYLTRANSFERASE"/>
    <property type="match status" value="1"/>
</dbReference>
<feature type="domain" description="Acyltransferase 3" evidence="2">
    <location>
        <begin position="27"/>
        <end position="357"/>
    </location>
</feature>
<feature type="transmembrane region" description="Helical" evidence="1">
    <location>
        <begin position="273"/>
        <end position="291"/>
    </location>
</feature>
<dbReference type="EMBL" id="JAAXOW010000006">
    <property type="protein sequence ID" value="NKX94218.1"/>
    <property type="molecule type" value="Genomic_DNA"/>
</dbReference>
<dbReference type="Pfam" id="PF01757">
    <property type="entry name" value="Acyl_transf_3"/>
    <property type="match status" value="1"/>
</dbReference>
<feature type="transmembrane region" description="Helical" evidence="1">
    <location>
        <begin position="303"/>
        <end position="321"/>
    </location>
</feature>
<dbReference type="Pfam" id="PF19040">
    <property type="entry name" value="SGNH"/>
    <property type="match status" value="1"/>
</dbReference>
<feature type="transmembrane region" description="Helical" evidence="1">
    <location>
        <begin position="93"/>
        <end position="113"/>
    </location>
</feature>
<accession>A0A9X5ISN7</accession>
<keyword evidence="4" id="KW-0808">Transferase</keyword>
<feature type="transmembrane region" description="Helical" evidence="1">
    <location>
        <begin position="249"/>
        <end position="267"/>
    </location>
</feature>
<name>A0A9X5ISN7_9MICO</name>